<evidence type="ECO:0008006" key="6">
    <source>
        <dbReference type="Google" id="ProtNLM"/>
    </source>
</evidence>
<organism evidence="4 5">
    <name type="scientific">Exaiptasia diaphana</name>
    <name type="common">Tropical sea anemone</name>
    <name type="synonym">Aiptasia pulchella</name>
    <dbReference type="NCBI Taxonomy" id="2652724"/>
    <lineage>
        <taxon>Eukaryota</taxon>
        <taxon>Metazoa</taxon>
        <taxon>Cnidaria</taxon>
        <taxon>Anthozoa</taxon>
        <taxon>Hexacorallia</taxon>
        <taxon>Actiniaria</taxon>
        <taxon>Aiptasiidae</taxon>
        <taxon>Exaiptasia</taxon>
    </lineage>
</organism>
<dbReference type="Gene3D" id="3.40.50.1820">
    <property type="entry name" value="alpha/beta hydrolase"/>
    <property type="match status" value="1"/>
</dbReference>
<dbReference type="Proteomes" id="UP000887567">
    <property type="component" value="Unplaced"/>
</dbReference>
<dbReference type="InterPro" id="IPR029058">
    <property type="entry name" value="AB_hydrolase_fold"/>
</dbReference>
<keyword evidence="1" id="KW-1133">Transmembrane helix</keyword>
<dbReference type="GO" id="GO:0006660">
    <property type="term" value="P:phosphatidylserine catabolic process"/>
    <property type="evidence" value="ECO:0007669"/>
    <property type="project" value="TreeGrafter"/>
</dbReference>
<evidence type="ECO:0000313" key="5">
    <source>
        <dbReference type="Proteomes" id="UP000887567"/>
    </source>
</evidence>
<name>A0A913Y7B2_EXADI</name>
<feature type="domain" description="Phosphatidylserine Lipase ABHD16 N-terminal" evidence="3">
    <location>
        <begin position="4"/>
        <end position="133"/>
    </location>
</feature>
<evidence type="ECO:0000259" key="3">
    <source>
        <dbReference type="Pfam" id="PF22990"/>
    </source>
</evidence>
<evidence type="ECO:0000259" key="2">
    <source>
        <dbReference type="Pfam" id="PF00561"/>
    </source>
</evidence>
<accession>A0A913Y7B2</accession>
<dbReference type="PANTHER" id="PTHR12277">
    <property type="entry name" value="ALPHA/BETA HYDROLASE DOMAIN-CONTAINING PROTEIN"/>
    <property type="match status" value="1"/>
</dbReference>
<dbReference type="GO" id="GO:0012505">
    <property type="term" value="C:endomembrane system"/>
    <property type="evidence" value="ECO:0007669"/>
    <property type="project" value="TreeGrafter"/>
</dbReference>
<proteinExistence type="predicted"/>
<dbReference type="EnsemblMetazoa" id="XM_021060607.2">
    <property type="protein sequence ID" value="XP_020916266.1"/>
    <property type="gene ID" value="LOC110253657"/>
</dbReference>
<dbReference type="KEGG" id="epa:110253657"/>
<dbReference type="InterPro" id="IPR000073">
    <property type="entry name" value="AB_hydrolase_1"/>
</dbReference>
<dbReference type="Pfam" id="PF22990">
    <property type="entry name" value="ABHD16_N"/>
    <property type="match status" value="1"/>
</dbReference>
<dbReference type="GO" id="GO:0047372">
    <property type="term" value="F:monoacylglycerol lipase activity"/>
    <property type="evidence" value="ECO:0007669"/>
    <property type="project" value="TreeGrafter"/>
</dbReference>
<evidence type="ECO:0000256" key="1">
    <source>
        <dbReference type="SAM" id="Phobius"/>
    </source>
</evidence>
<sequence length="532" mass="59706">MADIVRCALAPRLYRIYIQKETRIKSRAYEPNGLEQCGDGIIRALSYAWSICYYASPALAFYMYRKGFFSHGGIVYLSKFIGYLSVVLIGAYCIRGLGRFNNPDYRGFLDILAATKASNIEANKKKLRMFDFDYYDWPADYTWNETGRSEESKKYLETTTTTRVRHSSILSKIAAMPCTTIRYMFAHGLGRPLMFPGSVGLLQTGLAEPLLSGRTIYLEKGGKRAKLVAADGNEIDSMFFDKRSQYFEEVHKGNTLVIVCEGNAGFYELGLVSTPLKAGYSVLGWNHPGFAGSSGLPFPESERNAIDVVVQYATNELGFKLEDIVLYAWSIGGYTATWAGMTYPKLGGLVLDATFDDVVPLAQSKMPEAARGFVTAVVKEYFNLDNAKFVCKYPGPILLIRRMRDEIITIEEGNVGTNLGNNLLIKILRQRYPKLFNDESLDLLNEYLACPDQSVKLGLWNSMGVDVSECNDIVKNHIAEYGNNYPSQIGHNLSPEKKIHVLMFLVLQYLMDFDAAHCIPLPSTDFRLPWNG</sequence>
<protein>
    <recommendedName>
        <fullName evidence="6">AB hydrolase-1 domain-containing protein</fullName>
    </recommendedName>
</protein>
<dbReference type="GO" id="GO:0052651">
    <property type="term" value="P:monoacylglycerol catabolic process"/>
    <property type="evidence" value="ECO:0007669"/>
    <property type="project" value="TreeGrafter"/>
</dbReference>
<feature type="domain" description="AB hydrolase-1" evidence="2">
    <location>
        <begin position="256"/>
        <end position="374"/>
    </location>
</feature>
<reference evidence="4" key="1">
    <citation type="submission" date="2022-11" db="UniProtKB">
        <authorList>
            <consortium name="EnsemblMetazoa"/>
        </authorList>
    </citation>
    <scope>IDENTIFICATION</scope>
</reference>
<dbReference type="SUPFAM" id="SSF53474">
    <property type="entry name" value="alpha/beta-Hydrolases"/>
    <property type="match status" value="1"/>
</dbReference>
<dbReference type="InterPro" id="IPR054518">
    <property type="entry name" value="ABHD16_N"/>
</dbReference>
<dbReference type="AlphaFoldDB" id="A0A913Y7B2"/>
<dbReference type="RefSeq" id="XP_020916266.1">
    <property type="nucleotide sequence ID" value="XM_021060607.2"/>
</dbReference>
<dbReference type="GeneID" id="110253657"/>
<dbReference type="GO" id="GO:0004620">
    <property type="term" value="F:phospholipase activity"/>
    <property type="evidence" value="ECO:0007669"/>
    <property type="project" value="TreeGrafter"/>
</dbReference>
<dbReference type="Pfam" id="PF00561">
    <property type="entry name" value="Abhydrolase_1"/>
    <property type="match status" value="1"/>
</dbReference>
<dbReference type="OrthoDB" id="6412627at2759"/>
<dbReference type="OMA" id="THCTQLP"/>
<dbReference type="PANTHER" id="PTHR12277:SF72">
    <property type="entry name" value="BAT5L PROTEIN"/>
    <property type="match status" value="1"/>
</dbReference>
<keyword evidence="1" id="KW-0472">Membrane</keyword>
<keyword evidence="5" id="KW-1185">Reference proteome</keyword>
<keyword evidence="1" id="KW-0812">Transmembrane</keyword>
<feature type="transmembrane region" description="Helical" evidence="1">
    <location>
        <begin position="74"/>
        <end position="92"/>
    </location>
</feature>
<evidence type="ECO:0000313" key="4">
    <source>
        <dbReference type="EnsemblMetazoa" id="XP_020916266.1"/>
    </source>
</evidence>